<evidence type="ECO:0000256" key="3">
    <source>
        <dbReference type="SAM" id="Coils"/>
    </source>
</evidence>
<reference evidence="5" key="1">
    <citation type="submission" date="2021-04" db="EMBL/GenBank/DDBJ databases">
        <title>Ouciella asimina sp. nov., isolated from the surface seawater in the hydrothermal field of Okinawa Trough.</title>
        <authorList>
            <person name="Shuang W."/>
        </authorList>
    </citation>
    <scope>NUCLEOTIDE SEQUENCE</scope>
    <source>
        <strain evidence="5">LXI357</strain>
    </source>
</reference>
<evidence type="ECO:0000313" key="5">
    <source>
        <dbReference type="EMBL" id="MBR0553205.1"/>
    </source>
</evidence>
<comment type="catalytic activity">
    <reaction evidence="2">
        <text>2 GTP = 3',3'-c-di-GMP + 2 diphosphate</text>
        <dbReference type="Rhea" id="RHEA:24898"/>
        <dbReference type="ChEBI" id="CHEBI:33019"/>
        <dbReference type="ChEBI" id="CHEBI:37565"/>
        <dbReference type="ChEBI" id="CHEBI:58805"/>
        <dbReference type="EC" id="2.7.7.65"/>
    </reaction>
</comment>
<dbReference type="NCBIfam" id="TIGR00254">
    <property type="entry name" value="GGDEF"/>
    <property type="match status" value="1"/>
</dbReference>
<dbReference type="EMBL" id="JAGRQC010000003">
    <property type="protein sequence ID" value="MBR0553205.1"/>
    <property type="molecule type" value="Genomic_DNA"/>
</dbReference>
<dbReference type="GO" id="GO:0043709">
    <property type="term" value="P:cell adhesion involved in single-species biofilm formation"/>
    <property type="evidence" value="ECO:0007669"/>
    <property type="project" value="TreeGrafter"/>
</dbReference>
<feature type="domain" description="GGDEF" evidence="4">
    <location>
        <begin position="209"/>
        <end position="341"/>
    </location>
</feature>
<dbReference type="PROSITE" id="PS50887">
    <property type="entry name" value="GGDEF"/>
    <property type="match status" value="1"/>
</dbReference>
<keyword evidence="6" id="KW-1185">Reference proteome</keyword>
<evidence type="ECO:0000259" key="4">
    <source>
        <dbReference type="PROSITE" id="PS50887"/>
    </source>
</evidence>
<dbReference type="PANTHER" id="PTHR45138:SF9">
    <property type="entry name" value="DIGUANYLATE CYCLASE DGCM-RELATED"/>
    <property type="match status" value="1"/>
</dbReference>
<name>A0A8T4IJB5_9SPHN</name>
<organism evidence="5 6">
    <name type="scientific">Stakelama marina</name>
    <dbReference type="NCBI Taxonomy" id="2826939"/>
    <lineage>
        <taxon>Bacteria</taxon>
        <taxon>Pseudomonadati</taxon>
        <taxon>Pseudomonadota</taxon>
        <taxon>Alphaproteobacteria</taxon>
        <taxon>Sphingomonadales</taxon>
        <taxon>Sphingomonadaceae</taxon>
        <taxon>Stakelama</taxon>
    </lineage>
</organism>
<evidence type="ECO:0000313" key="6">
    <source>
        <dbReference type="Proteomes" id="UP000676996"/>
    </source>
</evidence>
<dbReference type="CDD" id="cd01949">
    <property type="entry name" value="GGDEF"/>
    <property type="match status" value="1"/>
</dbReference>
<feature type="coiled-coil region" evidence="3">
    <location>
        <begin position="148"/>
        <end position="182"/>
    </location>
</feature>
<dbReference type="RefSeq" id="WP_284054444.1">
    <property type="nucleotide sequence ID" value="NZ_JAGRQC010000003.1"/>
</dbReference>
<dbReference type="EC" id="2.7.7.65" evidence="1"/>
<proteinExistence type="predicted"/>
<keyword evidence="3" id="KW-0175">Coiled coil</keyword>
<dbReference type="PANTHER" id="PTHR45138">
    <property type="entry name" value="REGULATORY COMPONENTS OF SENSORY TRANSDUCTION SYSTEM"/>
    <property type="match status" value="1"/>
</dbReference>
<protein>
    <recommendedName>
        <fullName evidence="1">diguanylate cyclase</fullName>
        <ecNumber evidence="1">2.7.7.65</ecNumber>
    </recommendedName>
</protein>
<evidence type="ECO:0000256" key="2">
    <source>
        <dbReference type="ARBA" id="ARBA00034247"/>
    </source>
</evidence>
<sequence>MLAWRPASNDRAEPAADLFDRIGAFLRDQRLQPNPANYTFAYHVLSDPEGALAKAVARLTDGGIRLTREEVESLGHQIDGTRAGNGAELGRKLVAQAQMQVAGFEDMVHRMRSETADFGKDIEASTAALRESSAETGRITVDNIVEIAANMVERVEIAEGRLEAATREAADLRSQLEEAQDNARRDPLTELPNRRAFEEAFAELDATDSSACLAVCDVDHFKDVNDRFGHAVGDRVLRAIGAQLAESCSGHLVARYGGEEFAVLLSGVGSARAKEIIESARQAIAAKRYRQRETHEPLGEITVSAGLTEIGSGETFAQVFQRADELLYRAKLEGRNCLHLD</sequence>
<dbReference type="SMART" id="SM00267">
    <property type="entry name" value="GGDEF"/>
    <property type="match status" value="1"/>
</dbReference>
<dbReference type="GO" id="GO:1902201">
    <property type="term" value="P:negative regulation of bacterial-type flagellum-dependent cell motility"/>
    <property type="evidence" value="ECO:0007669"/>
    <property type="project" value="TreeGrafter"/>
</dbReference>
<dbReference type="FunFam" id="3.30.70.270:FF:000001">
    <property type="entry name" value="Diguanylate cyclase domain protein"/>
    <property type="match status" value="1"/>
</dbReference>
<accession>A0A8T4IJB5</accession>
<dbReference type="InterPro" id="IPR000160">
    <property type="entry name" value="GGDEF_dom"/>
</dbReference>
<comment type="caution">
    <text evidence="5">The sequence shown here is derived from an EMBL/GenBank/DDBJ whole genome shotgun (WGS) entry which is preliminary data.</text>
</comment>
<dbReference type="GO" id="GO:0052621">
    <property type="term" value="F:diguanylate cyclase activity"/>
    <property type="evidence" value="ECO:0007669"/>
    <property type="project" value="UniProtKB-EC"/>
</dbReference>
<dbReference type="Proteomes" id="UP000676996">
    <property type="component" value="Unassembled WGS sequence"/>
</dbReference>
<dbReference type="SUPFAM" id="SSF55073">
    <property type="entry name" value="Nucleotide cyclase"/>
    <property type="match status" value="1"/>
</dbReference>
<dbReference type="AlphaFoldDB" id="A0A8T4IJB5"/>
<evidence type="ECO:0000256" key="1">
    <source>
        <dbReference type="ARBA" id="ARBA00012528"/>
    </source>
</evidence>
<dbReference type="InterPro" id="IPR050469">
    <property type="entry name" value="Diguanylate_Cyclase"/>
</dbReference>
<dbReference type="InterPro" id="IPR029787">
    <property type="entry name" value="Nucleotide_cyclase"/>
</dbReference>
<dbReference type="Gene3D" id="3.30.70.270">
    <property type="match status" value="1"/>
</dbReference>
<dbReference type="InterPro" id="IPR043128">
    <property type="entry name" value="Rev_trsase/Diguanyl_cyclase"/>
</dbReference>
<dbReference type="Pfam" id="PF00990">
    <property type="entry name" value="GGDEF"/>
    <property type="match status" value="1"/>
</dbReference>
<gene>
    <name evidence="5" type="ORF">J7S20_11870</name>
</gene>
<dbReference type="GO" id="GO:0005886">
    <property type="term" value="C:plasma membrane"/>
    <property type="evidence" value="ECO:0007669"/>
    <property type="project" value="TreeGrafter"/>
</dbReference>